<proteinExistence type="predicted"/>
<dbReference type="AlphaFoldDB" id="A0A409YJD3"/>
<gene>
    <name evidence="1" type="ORF">CVT24_012766</name>
</gene>
<dbReference type="InParanoid" id="A0A409YJD3"/>
<dbReference type="Proteomes" id="UP000284842">
    <property type="component" value="Unassembled WGS sequence"/>
</dbReference>
<protein>
    <submittedName>
        <fullName evidence="1">Uncharacterized protein</fullName>
    </submittedName>
</protein>
<reference evidence="1 2" key="1">
    <citation type="journal article" date="2018" name="Evol. Lett.">
        <title>Horizontal gene cluster transfer increased hallucinogenic mushroom diversity.</title>
        <authorList>
            <person name="Reynolds H.T."/>
            <person name="Vijayakumar V."/>
            <person name="Gluck-Thaler E."/>
            <person name="Korotkin H.B."/>
            <person name="Matheny P.B."/>
            <person name="Slot J.C."/>
        </authorList>
    </citation>
    <scope>NUCLEOTIDE SEQUENCE [LARGE SCALE GENOMIC DNA]</scope>
    <source>
        <strain evidence="1 2">2629</strain>
    </source>
</reference>
<evidence type="ECO:0000313" key="2">
    <source>
        <dbReference type="Proteomes" id="UP000284842"/>
    </source>
</evidence>
<accession>A0A409YJD3</accession>
<dbReference type="OrthoDB" id="2963168at2759"/>
<dbReference type="EMBL" id="NHTK01001095">
    <property type="protein sequence ID" value="PPR03149.1"/>
    <property type="molecule type" value="Genomic_DNA"/>
</dbReference>
<evidence type="ECO:0000313" key="1">
    <source>
        <dbReference type="EMBL" id="PPR03149.1"/>
    </source>
</evidence>
<organism evidence="1 2">
    <name type="scientific">Panaeolus cyanescens</name>
    <dbReference type="NCBI Taxonomy" id="181874"/>
    <lineage>
        <taxon>Eukaryota</taxon>
        <taxon>Fungi</taxon>
        <taxon>Dikarya</taxon>
        <taxon>Basidiomycota</taxon>
        <taxon>Agaricomycotina</taxon>
        <taxon>Agaricomycetes</taxon>
        <taxon>Agaricomycetidae</taxon>
        <taxon>Agaricales</taxon>
        <taxon>Agaricineae</taxon>
        <taxon>Galeropsidaceae</taxon>
        <taxon>Panaeolus</taxon>
    </lineage>
</organism>
<comment type="caution">
    <text evidence="1">The sequence shown here is derived from an EMBL/GenBank/DDBJ whole genome shotgun (WGS) entry which is preliminary data.</text>
</comment>
<dbReference type="STRING" id="181874.A0A409YJD3"/>
<name>A0A409YJD3_9AGAR</name>
<keyword evidence="2" id="KW-1185">Reference proteome</keyword>
<sequence>MPLTDSTLLSLPPLNSGCCVYSGVQYIKFGILKDRDLTLNIRSGKLRLTGTEVASIFLVGGFAASDWLFKQLRDISGDGINVSRPDSHVNKAIADGVISFYLNNFVSARIARFDRGTPMSMIDRPDPGHQSKSGRLHWTIWQDLD</sequence>